<evidence type="ECO:0000313" key="4">
    <source>
        <dbReference type="Proteomes" id="UP000600365"/>
    </source>
</evidence>
<dbReference type="AlphaFoldDB" id="A0A917YHI6"/>
<dbReference type="InterPro" id="IPR000835">
    <property type="entry name" value="HTH_MarR-typ"/>
</dbReference>
<dbReference type="SMART" id="SM00347">
    <property type="entry name" value="HTH_MARR"/>
    <property type="match status" value="1"/>
</dbReference>
<dbReference type="InterPro" id="IPR036388">
    <property type="entry name" value="WH-like_DNA-bd_sf"/>
</dbReference>
<comment type="caution">
    <text evidence="3">The sequence shown here is derived from an EMBL/GenBank/DDBJ whole genome shotgun (WGS) entry which is preliminary data.</text>
</comment>
<keyword evidence="4" id="KW-1185">Reference proteome</keyword>
<dbReference type="Pfam" id="PF12802">
    <property type="entry name" value="MarR_2"/>
    <property type="match status" value="1"/>
</dbReference>
<dbReference type="PANTHER" id="PTHR39515">
    <property type="entry name" value="CONSERVED PROTEIN"/>
    <property type="match status" value="1"/>
</dbReference>
<keyword evidence="1" id="KW-0175">Coiled coil</keyword>
<dbReference type="Gene3D" id="1.10.10.10">
    <property type="entry name" value="Winged helix-like DNA-binding domain superfamily/Winged helix DNA-binding domain"/>
    <property type="match status" value="1"/>
</dbReference>
<reference evidence="3 4" key="1">
    <citation type="journal article" date="2014" name="Int. J. Syst. Evol. Microbiol.">
        <title>Complete genome sequence of Corynebacterium casei LMG S-19264T (=DSM 44701T), isolated from a smear-ripened cheese.</title>
        <authorList>
            <consortium name="US DOE Joint Genome Institute (JGI-PGF)"/>
            <person name="Walter F."/>
            <person name="Albersmeier A."/>
            <person name="Kalinowski J."/>
            <person name="Ruckert C."/>
        </authorList>
    </citation>
    <scope>NUCLEOTIDE SEQUENCE [LARGE SCALE GENOMIC DNA]</scope>
    <source>
        <strain evidence="3 4">CGMCC 4.7111</strain>
    </source>
</reference>
<feature type="domain" description="HTH marR-type" evidence="2">
    <location>
        <begin position="12"/>
        <end position="151"/>
    </location>
</feature>
<sequence length="152" mass="16936">MSSPEDRAPLSREELGRAAQELRSALDRLLRKIRVEAADHGLSLSQSSLLKRLDREGPAAPAALARAELVRPQSMLATVNALQTEGLVERRPHPTDGRQVLIALTEKGRNRLRQRGELREDAMVRLMAERLTPAEQHALAESVELLRRLGET</sequence>
<gene>
    <name evidence="3" type="ORF">GCM10011579_098420</name>
</gene>
<dbReference type="RefSeq" id="WP_189192695.1">
    <property type="nucleotide sequence ID" value="NZ_BMMM01000037.1"/>
</dbReference>
<evidence type="ECO:0000259" key="2">
    <source>
        <dbReference type="PROSITE" id="PS50995"/>
    </source>
</evidence>
<protein>
    <submittedName>
        <fullName evidence="3">MarR family transcriptional regulator</fullName>
    </submittedName>
</protein>
<dbReference type="InterPro" id="IPR052526">
    <property type="entry name" value="HTH-type_Bedaq_tolerance"/>
</dbReference>
<dbReference type="EMBL" id="BMMM01000037">
    <property type="protein sequence ID" value="GGN96693.1"/>
    <property type="molecule type" value="Genomic_DNA"/>
</dbReference>
<name>A0A917YHI6_9ACTN</name>
<accession>A0A917YHI6</accession>
<dbReference type="PANTHER" id="PTHR39515:SF2">
    <property type="entry name" value="HTH-TYPE TRANSCRIPTIONAL REGULATOR RV0880"/>
    <property type="match status" value="1"/>
</dbReference>
<evidence type="ECO:0000313" key="3">
    <source>
        <dbReference type="EMBL" id="GGN96693.1"/>
    </source>
</evidence>
<dbReference type="GO" id="GO:0003700">
    <property type="term" value="F:DNA-binding transcription factor activity"/>
    <property type="evidence" value="ECO:0007669"/>
    <property type="project" value="InterPro"/>
</dbReference>
<proteinExistence type="predicted"/>
<dbReference type="PROSITE" id="PS50995">
    <property type="entry name" value="HTH_MARR_2"/>
    <property type="match status" value="1"/>
</dbReference>
<feature type="coiled-coil region" evidence="1">
    <location>
        <begin position="12"/>
        <end position="39"/>
    </location>
</feature>
<dbReference type="Proteomes" id="UP000600365">
    <property type="component" value="Unassembled WGS sequence"/>
</dbReference>
<dbReference type="InterPro" id="IPR036390">
    <property type="entry name" value="WH_DNA-bd_sf"/>
</dbReference>
<organism evidence="3 4">
    <name type="scientific">Streptomyces albiflavescens</name>
    <dbReference type="NCBI Taxonomy" id="1623582"/>
    <lineage>
        <taxon>Bacteria</taxon>
        <taxon>Bacillati</taxon>
        <taxon>Actinomycetota</taxon>
        <taxon>Actinomycetes</taxon>
        <taxon>Kitasatosporales</taxon>
        <taxon>Streptomycetaceae</taxon>
        <taxon>Streptomyces</taxon>
    </lineage>
</organism>
<dbReference type="SUPFAM" id="SSF46785">
    <property type="entry name" value="Winged helix' DNA-binding domain"/>
    <property type="match status" value="1"/>
</dbReference>
<evidence type="ECO:0000256" key="1">
    <source>
        <dbReference type="SAM" id="Coils"/>
    </source>
</evidence>